<evidence type="ECO:0000256" key="5">
    <source>
        <dbReference type="ARBA" id="ARBA00023004"/>
    </source>
</evidence>
<dbReference type="GO" id="GO:0051539">
    <property type="term" value="F:4 iron, 4 sulfur cluster binding"/>
    <property type="evidence" value="ECO:0007669"/>
    <property type="project" value="UniProtKB-KW"/>
</dbReference>
<keyword evidence="5" id="KW-0408">Iron</keyword>
<dbReference type="SFLD" id="SFLDG01083">
    <property type="entry name" value="Uncharacterised_Radical_SAM_Su"/>
    <property type="match status" value="1"/>
</dbReference>
<dbReference type="InterPro" id="IPR040084">
    <property type="entry name" value="GTPase_Obg"/>
</dbReference>
<dbReference type="InterPro" id="IPR007197">
    <property type="entry name" value="rSAM"/>
</dbReference>
<dbReference type="EMBL" id="CP016503">
    <property type="protein sequence ID" value="ANV98397.1"/>
    <property type="molecule type" value="Genomic_DNA"/>
</dbReference>
<reference evidence="9" key="1">
    <citation type="submission" date="2016-07" db="EMBL/GenBank/DDBJ databases">
        <authorList>
            <person name="Florea S."/>
            <person name="Webb J.S."/>
            <person name="Jaromczyk J."/>
            <person name="Schardl C.L."/>
        </authorList>
    </citation>
    <scope>NUCLEOTIDE SEQUENCE [LARGE SCALE GENOMIC DNA]</scope>
    <source>
        <strain evidence="9">MIT 01-6242</strain>
    </source>
</reference>
<keyword evidence="3" id="KW-0949">S-adenosyl-L-methionine</keyword>
<keyword evidence="9" id="KW-1185">Reference proteome</keyword>
<sequence>MQKITFGPIVSRRFGVSLGVDLSPSNKQCNFDCLYCELGGAKTTQSMQEVLPLQEVLNAIETALKKEQNIDVLTITANGEPTLYPHFTALSSKLKPLVQGRCKTLILSNGSRFLIPEVQKGLLEFDIVKFSLDCVSEKIFKKIDRPHKSLHINEILQGIQEFATLYQGELVCEILVLENLNDTQEEMEKIAEFTQKIKVARIDLGTLDRPPAYKAKGVEIEKLRELALSFKGQCVSIPMREQYSMEHKLKPKDANEVYDIISRRPIGVEECSILFDDGVDLIQELLQAERIVVKKVANMDFFVINS</sequence>
<keyword evidence="2" id="KW-0004">4Fe-4S</keyword>
<feature type="domain" description="Radical SAM core" evidence="7">
    <location>
        <begin position="14"/>
        <end position="246"/>
    </location>
</feature>
<dbReference type="OrthoDB" id="9800840at2"/>
<dbReference type="CDD" id="cd01335">
    <property type="entry name" value="Radical_SAM"/>
    <property type="match status" value="1"/>
</dbReference>
<dbReference type="PROSITE" id="PS51918">
    <property type="entry name" value="RADICAL_SAM"/>
    <property type="match status" value="1"/>
</dbReference>
<evidence type="ECO:0000313" key="8">
    <source>
        <dbReference type="EMBL" id="ANV98397.1"/>
    </source>
</evidence>
<evidence type="ECO:0000259" key="7">
    <source>
        <dbReference type="PROSITE" id="PS51918"/>
    </source>
</evidence>
<dbReference type="KEGG" id="het:BBW65_06125"/>
<name>A0A1B1U6H2_9HELI</name>
<keyword evidence="6" id="KW-0411">Iron-sulfur</keyword>
<dbReference type="GO" id="GO:0003824">
    <property type="term" value="F:catalytic activity"/>
    <property type="evidence" value="ECO:0007669"/>
    <property type="project" value="InterPro"/>
</dbReference>
<dbReference type="InterPro" id="IPR013785">
    <property type="entry name" value="Aldolase_TIM"/>
</dbReference>
<evidence type="ECO:0000256" key="2">
    <source>
        <dbReference type="ARBA" id="ARBA00022485"/>
    </source>
</evidence>
<dbReference type="Gene3D" id="3.20.20.70">
    <property type="entry name" value="Aldolase class I"/>
    <property type="match status" value="1"/>
</dbReference>
<dbReference type="Pfam" id="PF04055">
    <property type="entry name" value="Radical_SAM"/>
    <property type="match status" value="1"/>
</dbReference>
<comment type="cofactor">
    <cofactor evidence="1">
        <name>[4Fe-4S] cluster</name>
        <dbReference type="ChEBI" id="CHEBI:49883"/>
    </cofactor>
</comment>
<dbReference type="PANTHER" id="PTHR43787">
    <property type="entry name" value="FEMO COFACTOR BIOSYNTHESIS PROTEIN NIFB-RELATED"/>
    <property type="match status" value="1"/>
</dbReference>
<gene>
    <name evidence="8" type="ORF">BBW65_06125</name>
</gene>
<dbReference type="InterPro" id="IPR058240">
    <property type="entry name" value="rSAM_sf"/>
</dbReference>
<keyword evidence="4" id="KW-0479">Metal-binding</keyword>
<evidence type="ECO:0000256" key="6">
    <source>
        <dbReference type="ARBA" id="ARBA00023014"/>
    </source>
</evidence>
<dbReference type="SUPFAM" id="SSF102114">
    <property type="entry name" value="Radical SAM enzymes"/>
    <property type="match status" value="1"/>
</dbReference>
<proteinExistence type="predicted"/>
<dbReference type="PANTHER" id="PTHR43787:SF11">
    <property type="entry name" value="UPF0026 PROTEIN SLR1464"/>
    <property type="match status" value="1"/>
</dbReference>
<evidence type="ECO:0000313" key="9">
    <source>
        <dbReference type="Proteomes" id="UP000092884"/>
    </source>
</evidence>
<dbReference type="AlphaFoldDB" id="A0A1B1U6H2"/>
<evidence type="ECO:0000256" key="1">
    <source>
        <dbReference type="ARBA" id="ARBA00001966"/>
    </source>
</evidence>
<dbReference type="GO" id="GO:0046872">
    <property type="term" value="F:metal ion binding"/>
    <property type="evidence" value="ECO:0007669"/>
    <property type="project" value="UniProtKB-KW"/>
</dbReference>
<organism evidence="8 9">
    <name type="scientific">Helicobacter enhydrae</name>
    <dbReference type="NCBI Taxonomy" id="222136"/>
    <lineage>
        <taxon>Bacteria</taxon>
        <taxon>Pseudomonadati</taxon>
        <taxon>Campylobacterota</taxon>
        <taxon>Epsilonproteobacteria</taxon>
        <taxon>Campylobacterales</taxon>
        <taxon>Helicobacteraceae</taxon>
        <taxon>Helicobacter</taxon>
    </lineage>
</organism>
<evidence type="ECO:0000256" key="4">
    <source>
        <dbReference type="ARBA" id="ARBA00022723"/>
    </source>
</evidence>
<protein>
    <recommendedName>
        <fullName evidence="7">Radical SAM core domain-containing protein</fullName>
    </recommendedName>
</protein>
<dbReference type="STRING" id="222136.BBW65_06125"/>
<dbReference type="SFLD" id="SFLDS00029">
    <property type="entry name" value="Radical_SAM"/>
    <property type="match status" value="1"/>
</dbReference>
<accession>A0A1B1U6H2</accession>
<dbReference type="RefSeq" id="WP_066341086.1">
    <property type="nucleotide sequence ID" value="NZ_CP016503.1"/>
</dbReference>
<evidence type="ECO:0000256" key="3">
    <source>
        <dbReference type="ARBA" id="ARBA00022691"/>
    </source>
</evidence>
<dbReference type="Proteomes" id="UP000092884">
    <property type="component" value="Chromosome"/>
</dbReference>